<dbReference type="Pfam" id="PF00211">
    <property type="entry name" value="Guanylate_cyc"/>
    <property type="match status" value="1"/>
</dbReference>
<dbReference type="SUPFAM" id="SSF55073">
    <property type="entry name" value="Nucleotide cyclase"/>
    <property type="match status" value="1"/>
</dbReference>
<dbReference type="Pfam" id="PF02743">
    <property type="entry name" value="dCache_1"/>
    <property type="match status" value="1"/>
</dbReference>
<accession>A0ABV6YUU0</accession>
<evidence type="ECO:0000256" key="5">
    <source>
        <dbReference type="ARBA" id="ARBA00023136"/>
    </source>
</evidence>
<dbReference type="InterPro" id="IPR029787">
    <property type="entry name" value="Nucleotide_cyclase"/>
</dbReference>
<keyword evidence="3 6" id="KW-0812">Transmembrane</keyword>
<dbReference type="SMART" id="SM00044">
    <property type="entry name" value="CYCc"/>
    <property type="match status" value="1"/>
</dbReference>
<feature type="transmembrane region" description="Helical" evidence="6">
    <location>
        <begin position="332"/>
        <end position="351"/>
    </location>
</feature>
<evidence type="ECO:0000259" key="7">
    <source>
        <dbReference type="PROSITE" id="PS50125"/>
    </source>
</evidence>
<comment type="caution">
    <text evidence="8">The sequence shown here is derived from an EMBL/GenBank/DDBJ whole genome shotgun (WGS) entry which is preliminary data.</text>
</comment>
<keyword evidence="5 6" id="KW-0472">Membrane</keyword>
<feature type="transmembrane region" description="Helical" evidence="6">
    <location>
        <begin position="12"/>
        <end position="31"/>
    </location>
</feature>
<protein>
    <submittedName>
        <fullName evidence="8">Adenylate/guanylate cyclase domain-containing protein</fullName>
    </submittedName>
</protein>
<name>A0ABV6YUU0_UNCC1</name>
<evidence type="ECO:0000256" key="2">
    <source>
        <dbReference type="ARBA" id="ARBA00022475"/>
    </source>
</evidence>
<evidence type="ECO:0000256" key="3">
    <source>
        <dbReference type="ARBA" id="ARBA00022692"/>
    </source>
</evidence>
<dbReference type="Gene3D" id="3.30.450.20">
    <property type="entry name" value="PAS domain"/>
    <property type="match status" value="1"/>
</dbReference>
<proteinExistence type="predicted"/>
<feature type="domain" description="Guanylate cyclase" evidence="7">
    <location>
        <begin position="432"/>
        <end position="564"/>
    </location>
</feature>
<dbReference type="EMBL" id="JBHPBY010000068">
    <property type="protein sequence ID" value="MFC1849956.1"/>
    <property type="molecule type" value="Genomic_DNA"/>
</dbReference>
<keyword evidence="4 6" id="KW-1133">Transmembrane helix</keyword>
<dbReference type="InterPro" id="IPR033479">
    <property type="entry name" value="dCache_1"/>
</dbReference>
<dbReference type="CDD" id="cd07302">
    <property type="entry name" value="CHD"/>
    <property type="match status" value="1"/>
</dbReference>
<evidence type="ECO:0000256" key="1">
    <source>
        <dbReference type="ARBA" id="ARBA00004651"/>
    </source>
</evidence>
<dbReference type="PROSITE" id="PS50125">
    <property type="entry name" value="GUANYLATE_CYCLASE_2"/>
    <property type="match status" value="1"/>
</dbReference>
<dbReference type="Proteomes" id="UP001594351">
    <property type="component" value="Unassembled WGS sequence"/>
</dbReference>
<dbReference type="InterPro" id="IPR001054">
    <property type="entry name" value="A/G_cyclase"/>
</dbReference>
<keyword evidence="2" id="KW-1003">Cell membrane</keyword>
<organism evidence="8 9">
    <name type="scientific">candidate division CSSED10-310 bacterium</name>
    <dbReference type="NCBI Taxonomy" id="2855610"/>
    <lineage>
        <taxon>Bacteria</taxon>
        <taxon>Bacteria division CSSED10-310</taxon>
    </lineage>
</organism>
<evidence type="ECO:0000256" key="4">
    <source>
        <dbReference type="ARBA" id="ARBA00022989"/>
    </source>
</evidence>
<reference evidence="8 9" key="1">
    <citation type="submission" date="2024-09" db="EMBL/GenBank/DDBJ databases">
        <title>Laminarin stimulates single cell rates of sulfate reduction while oxygen inhibits transcriptomic activity in coastal marine sediment.</title>
        <authorList>
            <person name="Lindsay M."/>
            <person name="Orcutt B."/>
            <person name="Emerson D."/>
            <person name="Stepanauskas R."/>
            <person name="D'Angelo T."/>
        </authorList>
    </citation>
    <scope>NUCLEOTIDE SEQUENCE [LARGE SCALE GENOMIC DNA]</scope>
    <source>
        <strain evidence="8">SAG AM-311-K15</strain>
    </source>
</reference>
<comment type="subcellular location">
    <subcellularLocation>
        <location evidence="1">Cell membrane</location>
        <topology evidence="1">Multi-pass membrane protein</topology>
    </subcellularLocation>
</comment>
<evidence type="ECO:0000256" key="6">
    <source>
        <dbReference type="SAM" id="Phobius"/>
    </source>
</evidence>
<dbReference type="Gene3D" id="6.10.340.10">
    <property type="match status" value="1"/>
</dbReference>
<dbReference type="InterPro" id="IPR050697">
    <property type="entry name" value="Adenylyl/Guanylyl_Cyclase_3/4"/>
</dbReference>
<evidence type="ECO:0000313" key="9">
    <source>
        <dbReference type="Proteomes" id="UP001594351"/>
    </source>
</evidence>
<sequence length="691" mass="79127">MRQRTIRFNIYQAFFLIVFITGVGISFNFFYGSTRSILTLSDQITSEMSGKIIERTTGFLNSPATYTKVVANLVDAENIVEIREEMWCLMWQLMTVTPYIQSIFIADKQGSYVQVRREPRLSTRIIDRSVEPPVEEWIYRDADYNIIDKETKIPDFDPRTRPWYLKTDSTAQNYWTDVFVFTTAQTPGISVTYPALDERGELLAVACVNTPLHSLSDFLGEQRVSKNGIVFILNDKDQIVAFPDPAVSFKKDSSTGEQRLISIFELETPWITEALRKHKRKKTHKVTTVTNKKRFITTIVPFPKTFVSNWKIVIIIPESDLLGSVYDMVKRAILITLLIFSLAFFTIYYFTNQISRPIMKLAQETELIKDFNLEEIRGVQSKIKEVDVMNRALLAASHGLQAFKKYVPADLVRQLIQTGKEARLGGKKAELTVFFSDVKDFTPLSESMLPDDLMVHLSEYLNTLSQIIMAENGTIDKYIGDAIMAFWGEPIVQPDNPLRACRAALQCHKKMVTLNSHWQSQGKPILETRIGIHTGDVIAGNVGSDDRMNYTIIGDNVNLTSRLEPANKIYGTKTIISQNTHQYVSDKFICRPLDIIMVKGKTQGVKIYELVADKDDELPVQRIQFCDLFSEMFQLYLAQKWSDALQILEKLAVEFNHDQSIRLYIQRCRYFLKNPHSLPADWDGTMPIAVP</sequence>
<dbReference type="Gene3D" id="3.30.70.1230">
    <property type="entry name" value="Nucleotide cyclase"/>
    <property type="match status" value="1"/>
</dbReference>
<dbReference type="PANTHER" id="PTHR43081:SF1">
    <property type="entry name" value="ADENYLATE CYCLASE, TERMINAL-DIFFERENTIATION SPECIFIC"/>
    <property type="match status" value="1"/>
</dbReference>
<dbReference type="PANTHER" id="PTHR43081">
    <property type="entry name" value="ADENYLATE CYCLASE, TERMINAL-DIFFERENTIATION SPECIFIC-RELATED"/>
    <property type="match status" value="1"/>
</dbReference>
<evidence type="ECO:0000313" key="8">
    <source>
        <dbReference type="EMBL" id="MFC1849956.1"/>
    </source>
</evidence>
<gene>
    <name evidence="8" type="ORF">ACFL27_07180</name>
</gene>
<keyword evidence="9" id="KW-1185">Reference proteome</keyword>